<dbReference type="Proteomes" id="UP000501346">
    <property type="component" value="Chromosome ScXIII"/>
</dbReference>
<dbReference type="PANTHER" id="PTHR10335">
    <property type="entry name" value="RRNA 2-O-METHYLTRANSFERASE FIBRILLARIN"/>
    <property type="match status" value="1"/>
</dbReference>
<dbReference type="GO" id="GO:1990259">
    <property type="term" value="F:histone H2AQ104 methyltransferase activity"/>
    <property type="evidence" value="ECO:0007669"/>
    <property type="project" value="TreeGrafter"/>
</dbReference>
<dbReference type="GO" id="GO:0008649">
    <property type="term" value="F:rRNA methyltransferase activity"/>
    <property type="evidence" value="ECO:0007669"/>
    <property type="project" value="TreeGrafter"/>
</dbReference>
<evidence type="ECO:0000313" key="4">
    <source>
        <dbReference type="Proteomes" id="UP000501346"/>
    </source>
</evidence>
<keyword evidence="4" id="KW-1185">Reference proteome</keyword>
<proteinExistence type="predicted"/>
<dbReference type="GO" id="GO:0031428">
    <property type="term" value="C:box C/D methylation guide snoRNP complex"/>
    <property type="evidence" value="ECO:0007669"/>
    <property type="project" value="TreeGrafter"/>
</dbReference>
<feature type="domain" description="YMR265C-like C-terminal" evidence="2">
    <location>
        <begin position="265"/>
        <end position="453"/>
    </location>
</feature>
<dbReference type="OrthoDB" id="5596992at2759"/>
<reference evidence="3 4" key="1">
    <citation type="journal article" date="2019" name="BMC Genomics">
        <title>Chromosome level assembly and comparative genome analysis confirm lager-brewing yeasts originated from a single hybridization.</title>
        <authorList>
            <person name="Salazar A.N."/>
            <person name="Gorter de Vries A.R."/>
            <person name="van den Broek M."/>
            <person name="Brouwers N."/>
            <person name="de la Torre Cortes P."/>
            <person name="Kuijpers N.G.A."/>
            <person name="Daran J.G."/>
            <person name="Abeel T."/>
        </authorList>
    </citation>
    <scope>NUCLEOTIDE SEQUENCE [LARGE SCALE GENOMIC DNA]</scope>
    <source>
        <strain evidence="3 4">CBS 1483</strain>
    </source>
</reference>
<protein>
    <submittedName>
        <fullName evidence="3">Uncharacterized protein</fullName>
    </submittedName>
</protein>
<feature type="domain" description="Swiss Army Knife RNA repair protein HAD" evidence="1">
    <location>
        <begin position="59"/>
        <end position="253"/>
    </location>
</feature>
<dbReference type="PANTHER" id="PTHR10335:SF26">
    <property type="entry name" value="AER281CP"/>
    <property type="match status" value="1"/>
</dbReference>
<dbReference type="Pfam" id="PF10307">
    <property type="entry name" value="HAD_SAK_1"/>
    <property type="match status" value="1"/>
</dbReference>
<dbReference type="Pfam" id="PF25108">
    <property type="entry name" value="YMR265C_C"/>
    <property type="match status" value="1"/>
</dbReference>
<dbReference type="AlphaFoldDB" id="A0A6C1DZT2"/>
<dbReference type="GO" id="GO:0000494">
    <property type="term" value="P:box C/D sno(s)RNA 3'-end processing"/>
    <property type="evidence" value="ECO:0007669"/>
    <property type="project" value="TreeGrafter"/>
</dbReference>
<name>A0A6C1DZT2_SACPS</name>
<dbReference type="GO" id="GO:0003723">
    <property type="term" value="F:RNA binding"/>
    <property type="evidence" value="ECO:0007669"/>
    <property type="project" value="TreeGrafter"/>
</dbReference>
<gene>
    <name evidence="3" type="ORF">GRS66_004169</name>
</gene>
<dbReference type="GO" id="GO:0032040">
    <property type="term" value="C:small-subunit processome"/>
    <property type="evidence" value="ECO:0007669"/>
    <property type="project" value="TreeGrafter"/>
</dbReference>
<dbReference type="EMBL" id="CP048994">
    <property type="protein sequence ID" value="QID81774.1"/>
    <property type="molecule type" value="Genomic_DNA"/>
</dbReference>
<organism evidence="3 4">
    <name type="scientific">Saccharomyces pastorianus</name>
    <name type="common">Lager yeast</name>
    <name type="synonym">Saccharomyces cerevisiae x Saccharomyces eubayanus</name>
    <dbReference type="NCBI Taxonomy" id="27292"/>
    <lineage>
        <taxon>Eukaryota</taxon>
        <taxon>Fungi</taxon>
        <taxon>Dikarya</taxon>
        <taxon>Ascomycota</taxon>
        <taxon>Saccharomycotina</taxon>
        <taxon>Saccharomycetes</taxon>
        <taxon>Saccharomycetales</taxon>
        <taxon>Saccharomycetaceae</taxon>
        <taxon>Saccharomyces</taxon>
    </lineage>
</organism>
<dbReference type="InterPro" id="IPR056904">
    <property type="entry name" value="YMR265C_C"/>
</dbReference>
<evidence type="ECO:0000259" key="1">
    <source>
        <dbReference type="Pfam" id="PF10307"/>
    </source>
</evidence>
<sequence length="461" mass="54078">MEEFEEFRRKGEMSSRCGNHRVLRKWNSCACELAVPFEVPEHAITKLHIYDFDNTLFATPGPTEQLYTRELLNLLTSSTLPNGGWWNEPGFLQAAIEISKTKPRRYSWNADIVKLAEESYSAKDTISIVLTGREESKFHKLIEHALQTARSHWKCSENEFRFNAVCLKKRAISEYTSKYKKELMRDFLEYYPSLRELSIYDDRIHQIDAFKSFFHSLDLPRLKWSAIPVRPFTKSLPREQELEMVMDMVRKNNSQALSTSQKFDLRRTPRQIGYILCTASHRLLSIEVIKYLKRRKGRRTFRPKLYEHPLYIPCAEPGKDIPALEIAKVWSNNDTRTFDSEKKVQHISQIFYLEQPGKCIVHFQVTDLAVIASAHHNRRKPLEVYFKATPEPNRYTFTLFPEYIVTGHFYKRDRIEDLEVVTERLINCKEDIHWVPLDNTIPIKAFFGQFAKLAAIPCSNA</sequence>
<dbReference type="InterPro" id="IPR018812">
    <property type="entry name" value="SAK_HAD"/>
</dbReference>
<accession>A0A6C1DZT2</accession>
<evidence type="ECO:0000313" key="3">
    <source>
        <dbReference type="EMBL" id="QID81774.1"/>
    </source>
</evidence>
<evidence type="ECO:0000259" key="2">
    <source>
        <dbReference type="Pfam" id="PF25108"/>
    </source>
</evidence>